<gene>
    <name evidence="3" type="ORF">EDB81DRAFT_885444</name>
</gene>
<dbReference type="Pfam" id="PF01757">
    <property type="entry name" value="Acyl_transf_3"/>
    <property type="match status" value="1"/>
</dbReference>
<dbReference type="InterPro" id="IPR050879">
    <property type="entry name" value="Acyltransferase_3"/>
</dbReference>
<dbReference type="InterPro" id="IPR002656">
    <property type="entry name" value="Acyl_transf_3_dom"/>
</dbReference>
<keyword evidence="3" id="KW-0808">Transferase</keyword>
<accession>A0A9P9EPA4</accession>
<dbReference type="OrthoDB" id="5819582at2759"/>
<feature type="transmembrane region" description="Helical" evidence="1">
    <location>
        <begin position="421"/>
        <end position="444"/>
    </location>
</feature>
<protein>
    <submittedName>
        <fullName evidence="3">Acyltransferase 3</fullName>
    </submittedName>
</protein>
<dbReference type="AlphaFoldDB" id="A0A9P9EPA4"/>
<dbReference type="PANTHER" id="PTHR23028">
    <property type="entry name" value="ACETYLTRANSFERASE"/>
    <property type="match status" value="1"/>
</dbReference>
<keyword evidence="1" id="KW-0472">Membrane</keyword>
<dbReference type="PANTHER" id="PTHR23028:SF134">
    <property type="entry name" value="PUTATIVE (AFU_ORTHOLOGUE AFUA_4G08520)-RELATED"/>
    <property type="match status" value="1"/>
</dbReference>
<evidence type="ECO:0000313" key="3">
    <source>
        <dbReference type="EMBL" id="KAH7140729.1"/>
    </source>
</evidence>
<keyword evidence="4" id="KW-1185">Reference proteome</keyword>
<evidence type="ECO:0000256" key="1">
    <source>
        <dbReference type="SAM" id="Phobius"/>
    </source>
</evidence>
<name>A0A9P9EPA4_9HYPO</name>
<feature type="domain" description="Acyltransferase 3" evidence="2">
    <location>
        <begin position="80"/>
        <end position="507"/>
    </location>
</feature>
<keyword evidence="1" id="KW-1133">Transmembrane helix</keyword>
<comment type="caution">
    <text evidence="3">The sequence shown here is derived from an EMBL/GenBank/DDBJ whole genome shotgun (WGS) entry which is preliminary data.</text>
</comment>
<dbReference type="GO" id="GO:0016747">
    <property type="term" value="F:acyltransferase activity, transferring groups other than amino-acyl groups"/>
    <property type="evidence" value="ECO:0007669"/>
    <property type="project" value="InterPro"/>
</dbReference>
<evidence type="ECO:0000259" key="2">
    <source>
        <dbReference type="Pfam" id="PF01757"/>
    </source>
</evidence>
<sequence length="531" mass="61702">MDSNAPLNALLNRPSIEEDVSLLDHLNDQVMEHSRSFIDFSKSTSWRSLLGRLIHFLIPSFLQGWRTPEQSRPAKKGPTAYLDGVRGLAAFTVFLCHHSFQAFSVDEGWGCNGGFYRIMRLPILRLLYAGRPSVSVFFVVSGYALSYRAVKLMRSRNTEELYTSMSSMIFRRAIRLYLPTFTSTGLVVVFLRLGFYESTRVFSADHANLRNALLPYRPRFESAWAQWMDWAEVCFHSIVPFSWNPQDGLNKYDSYLWTIPIEYRGSIYLFLIILGTAHLRTTYRLLTLMMIIWITYLKARWDFLLFLYGMAIAEWDHIRGAHTTHHDVSQGEKKELGDSRRTFIRQSIWNLISIIGLFLLSQPPTRSEVTPGWVTLTAMIPDGWDSPGTERARYWQQFGAGIFVLAVGHSKFWLRVYNSAIIQYLGNISYALYLVHGILLRWAAHRILRFFLFYVMGSVGDNHYKVGDNYYKVGDNYYKAGDNYYRGFWLATCFIIPMTIWVADIFWRAIDIPSVKFAKWFEVKLRATAWV</sequence>
<reference evidence="3" key="1">
    <citation type="journal article" date="2021" name="Nat. Commun.">
        <title>Genetic determinants of endophytism in the Arabidopsis root mycobiome.</title>
        <authorList>
            <person name="Mesny F."/>
            <person name="Miyauchi S."/>
            <person name="Thiergart T."/>
            <person name="Pickel B."/>
            <person name="Atanasova L."/>
            <person name="Karlsson M."/>
            <person name="Huettel B."/>
            <person name="Barry K.W."/>
            <person name="Haridas S."/>
            <person name="Chen C."/>
            <person name="Bauer D."/>
            <person name="Andreopoulos W."/>
            <person name="Pangilinan J."/>
            <person name="LaButti K."/>
            <person name="Riley R."/>
            <person name="Lipzen A."/>
            <person name="Clum A."/>
            <person name="Drula E."/>
            <person name="Henrissat B."/>
            <person name="Kohler A."/>
            <person name="Grigoriev I.V."/>
            <person name="Martin F.M."/>
            <person name="Hacquard S."/>
        </authorList>
    </citation>
    <scope>NUCLEOTIDE SEQUENCE</scope>
    <source>
        <strain evidence="3">MPI-CAGE-AT-0147</strain>
    </source>
</reference>
<feature type="transmembrane region" description="Helical" evidence="1">
    <location>
        <begin position="487"/>
        <end position="507"/>
    </location>
</feature>
<dbReference type="Proteomes" id="UP000738349">
    <property type="component" value="Unassembled WGS sequence"/>
</dbReference>
<evidence type="ECO:0000313" key="4">
    <source>
        <dbReference type="Proteomes" id="UP000738349"/>
    </source>
</evidence>
<proteinExistence type="predicted"/>
<feature type="transmembrane region" description="Helical" evidence="1">
    <location>
        <begin position="176"/>
        <end position="195"/>
    </location>
</feature>
<keyword evidence="3" id="KW-0012">Acyltransferase</keyword>
<feature type="transmembrane region" description="Helical" evidence="1">
    <location>
        <begin position="126"/>
        <end position="146"/>
    </location>
</feature>
<keyword evidence="1" id="KW-0812">Transmembrane</keyword>
<dbReference type="EMBL" id="JAGMUV010000011">
    <property type="protein sequence ID" value="KAH7140729.1"/>
    <property type="molecule type" value="Genomic_DNA"/>
</dbReference>
<organism evidence="3 4">
    <name type="scientific">Dactylonectria macrodidyma</name>
    <dbReference type="NCBI Taxonomy" id="307937"/>
    <lineage>
        <taxon>Eukaryota</taxon>
        <taxon>Fungi</taxon>
        <taxon>Dikarya</taxon>
        <taxon>Ascomycota</taxon>
        <taxon>Pezizomycotina</taxon>
        <taxon>Sordariomycetes</taxon>
        <taxon>Hypocreomycetidae</taxon>
        <taxon>Hypocreales</taxon>
        <taxon>Nectriaceae</taxon>
        <taxon>Dactylonectria</taxon>
    </lineage>
</organism>